<protein>
    <submittedName>
        <fullName evidence="1">Uncharacterized protein</fullName>
    </submittedName>
</protein>
<gene>
    <name evidence="1" type="ORF">IAA48_05125</name>
</gene>
<reference evidence="1" key="2">
    <citation type="submission" date="2021-04" db="EMBL/GenBank/DDBJ databases">
        <authorList>
            <person name="Gilroy R."/>
        </authorList>
    </citation>
    <scope>NUCLEOTIDE SEQUENCE</scope>
    <source>
        <strain evidence="1">421</strain>
    </source>
</reference>
<dbReference type="AlphaFoldDB" id="A0A9D1UFG2"/>
<comment type="caution">
    <text evidence="1">The sequence shown here is derived from an EMBL/GenBank/DDBJ whole genome shotgun (WGS) entry which is preliminary data.</text>
</comment>
<organism evidence="1 2">
    <name type="scientific">Candidatus Eubacterium faecipullorum</name>
    <dbReference type="NCBI Taxonomy" id="2838571"/>
    <lineage>
        <taxon>Bacteria</taxon>
        <taxon>Bacillati</taxon>
        <taxon>Bacillota</taxon>
        <taxon>Clostridia</taxon>
        <taxon>Eubacteriales</taxon>
        <taxon>Eubacteriaceae</taxon>
        <taxon>Eubacterium</taxon>
    </lineage>
</organism>
<name>A0A9D1UFG2_9FIRM</name>
<reference evidence="1" key="1">
    <citation type="journal article" date="2021" name="PeerJ">
        <title>Extensive microbial diversity within the chicken gut microbiome revealed by metagenomics and culture.</title>
        <authorList>
            <person name="Gilroy R."/>
            <person name="Ravi A."/>
            <person name="Getino M."/>
            <person name="Pursley I."/>
            <person name="Horton D.L."/>
            <person name="Alikhan N.F."/>
            <person name="Baker D."/>
            <person name="Gharbi K."/>
            <person name="Hall N."/>
            <person name="Watson M."/>
            <person name="Adriaenssens E.M."/>
            <person name="Foster-Nyarko E."/>
            <person name="Jarju S."/>
            <person name="Secka A."/>
            <person name="Antonio M."/>
            <person name="Oren A."/>
            <person name="Chaudhuri R.R."/>
            <person name="La Ragione R."/>
            <person name="Hildebrand F."/>
            <person name="Pallen M.J."/>
        </authorList>
    </citation>
    <scope>NUCLEOTIDE SEQUENCE</scope>
    <source>
        <strain evidence="1">421</strain>
    </source>
</reference>
<evidence type="ECO:0000313" key="2">
    <source>
        <dbReference type="Proteomes" id="UP000824205"/>
    </source>
</evidence>
<proteinExistence type="predicted"/>
<accession>A0A9D1UFG2</accession>
<dbReference type="Proteomes" id="UP000824205">
    <property type="component" value="Unassembled WGS sequence"/>
</dbReference>
<dbReference type="EMBL" id="DXGE01000022">
    <property type="protein sequence ID" value="HIW85859.1"/>
    <property type="molecule type" value="Genomic_DNA"/>
</dbReference>
<sequence>MKFRYVNSRGEILDFSEFPYLFQSGDLVKYAWSYDSANNRITNVRREAGEKPFKVGLIPDWSLPYAEKRAALKEAANRLYNVIEYDVVNKTDGRIETDTGSYLPCRIFASEKSDWENPTPYMFNDLTAVSGKNAWITEQDFSFYKSASFKDAAESFLDYAYDYAYDYTSQQIGQVLLNIDHIDTSDFKMTIFGPCSSPRILIAGHPYQVFTSLSQGDYLIVDSRDHTVIKHLSNGTQQDMYDLRGKTNTVFEKIPPGSNAVSWDGSFGFDLTVFLERSEPLWS</sequence>
<evidence type="ECO:0000313" key="1">
    <source>
        <dbReference type="EMBL" id="HIW85859.1"/>
    </source>
</evidence>